<evidence type="ECO:0000256" key="4">
    <source>
        <dbReference type="ARBA" id="ARBA00022759"/>
    </source>
</evidence>
<dbReference type="AlphaFoldDB" id="Q8S942"/>
<keyword evidence="4" id="KW-0255">Endonuclease</keyword>
<dbReference type="InterPro" id="IPR043502">
    <property type="entry name" value="DNA/RNA_pol_sf"/>
</dbReference>
<sequence length="282" mass="32428">MVQEMAFLMYIVSGTGITVDHDNIVAIQSWPTPKTITELRGSMIASFYRRLSRTSSSVVAPITECMKKGEFHWTESAQQSFERIKKLMCETPILKLPDFDQLFEVECDASGVGIGAVLIQAQKPVAYFSEKLNGAKLKYSTYDKEFYAIIRAVMHWSHYLKPKPFVLHSDHEALKYINGQHKLSHRHAKWVEYLQSFTFSSKYKEGKQNVVADALSRRHSLLSTMGTRVLGFEFMKEMYKEDPDFSEEWITQFEGHRVPGNKYLLQDGFLFQGNKLCVPRGS</sequence>
<gene>
    <name evidence="8" type="primary">SLGYP</name>
</gene>
<organism evidence="8">
    <name type="scientific">Silene latifolia</name>
    <name type="common">White campion</name>
    <name type="synonym">Bladder campion</name>
    <dbReference type="NCBI Taxonomy" id="37657"/>
    <lineage>
        <taxon>Eukaryota</taxon>
        <taxon>Viridiplantae</taxon>
        <taxon>Streptophyta</taxon>
        <taxon>Embryophyta</taxon>
        <taxon>Tracheophyta</taxon>
        <taxon>Spermatophyta</taxon>
        <taxon>Magnoliopsida</taxon>
        <taxon>eudicotyledons</taxon>
        <taxon>Gunneridae</taxon>
        <taxon>Pentapetalae</taxon>
        <taxon>Caryophyllales</taxon>
        <taxon>Caryophyllaceae</taxon>
        <taxon>Sileneae</taxon>
        <taxon>Silene</taxon>
        <taxon>Silene subgen. Behenantha</taxon>
        <taxon>Silene sect. Melandrium</taxon>
    </lineage>
</organism>
<evidence type="ECO:0000256" key="3">
    <source>
        <dbReference type="ARBA" id="ARBA00022722"/>
    </source>
</evidence>
<dbReference type="SUPFAM" id="SSF56672">
    <property type="entry name" value="DNA/RNA polymerases"/>
    <property type="match status" value="1"/>
</dbReference>
<evidence type="ECO:0000256" key="6">
    <source>
        <dbReference type="ARBA" id="ARBA00022918"/>
    </source>
</evidence>
<dbReference type="InterPro" id="IPR041373">
    <property type="entry name" value="RT_RNaseH"/>
</dbReference>
<dbReference type="PANTHER" id="PTHR35046">
    <property type="entry name" value="ZINC KNUCKLE (CCHC-TYPE) FAMILY PROTEIN"/>
    <property type="match status" value="1"/>
</dbReference>
<name>Q8S942_SILLA</name>
<evidence type="ECO:0000259" key="7">
    <source>
        <dbReference type="Pfam" id="PF17917"/>
    </source>
</evidence>
<dbReference type="PANTHER" id="PTHR35046:SF26">
    <property type="entry name" value="RNA-DIRECTED DNA POLYMERASE"/>
    <property type="match status" value="1"/>
</dbReference>
<dbReference type="GO" id="GO:0016787">
    <property type="term" value="F:hydrolase activity"/>
    <property type="evidence" value="ECO:0007669"/>
    <property type="project" value="UniProtKB-KW"/>
</dbReference>
<keyword evidence="2" id="KW-0548">Nucleotidyltransferase</keyword>
<protein>
    <submittedName>
        <fullName evidence="8">Integrase</fullName>
    </submittedName>
</protein>
<feature type="domain" description="Reverse transcriptase RNase H-like" evidence="7">
    <location>
        <begin position="98"/>
        <end position="197"/>
    </location>
</feature>
<dbReference type="CDD" id="cd09274">
    <property type="entry name" value="RNase_HI_RT_Ty3"/>
    <property type="match status" value="1"/>
</dbReference>
<dbReference type="InterPro" id="IPR043128">
    <property type="entry name" value="Rev_trsase/Diguanyl_cyclase"/>
</dbReference>
<evidence type="ECO:0000256" key="2">
    <source>
        <dbReference type="ARBA" id="ARBA00022695"/>
    </source>
</evidence>
<accession>Q8S942</accession>
<keyword evidence="1" id="KW-0808">Transferase</keyword>
<evidence type="ECO:0000313" key="8">
    <source>
        <dbReference type="EMBL" id="BAB88749.1"/>
    </source>
</evidence>
<dbReference type="EMBL" id="AB072492">
    <property type="protein sequence ID" value="BAB88749.1"/>
    <property type="molecule type" value="Genomic_DNA"/>
</dbReference>
<reference evidence="8" key="1">
    <citation type="submission" date="2001-10" db="EMBL/GenBank/DDBJ databases">
        <authorList>
            <person name="Matsunaga S."/>
        </authorList>
    </citation>
    <scope>NUCLEOTIDE SEQUENCE</scope>
</reference>
<dbReference type="Pfam" id="PF17917">
    <property type="entry name" value="RT_RNaseH"/>
    <property type="match status" value="1"/>
</dbReference>
<dbReference type="GO" id="GO:0004519">
    <property type="term" value="F:endonuclease activity"/>
    <property type="evidence" value="ECO:0007669"/>
    <property type="project" value="UniProtKB-KW"/>
</dbReference>
<keyword evidence="3" id="KW-0540">Nuclease</keyword>
<evidence type="ECO:0000256" key="5">
    <source>
        <dbReference type="ARBA" id="ARBA00022801"/>
    </source>
</evidence>
<dbReference type="Gene3D" id="3.30.70.270">
    <property type="match status" value="1"/>
</dbReference>
<evidence type="ECO:0000256" key="1">
    <source>
        <dbReference type="ARBA" id="ARBA00022679"/>
    </source>
</evidence>
<proteinExistence type="predicted"/>
<reference evidence="8" key="2">
    <citation type="submission" date="2002-04" db="EMBL/GenBank/DDBJ databases">
        <title>Retrotransposons in Silene latifolia.</title>
        <authorList>
            <person name="Mastunaga S."/>
        </authorList>
    </citation>
    <scope>NUCLEOTIDE SEQUENCE</scope>
</reference>
<dbReference type="GO" id="GO:0003964">
    <property type="term" value="F:RNA-directed DNA polymerase activity"/>
    <property type="evidence" value="ECO:0007669"/>
    <property type="project" value="UniProtKB-KW"/>
</dbReference>
<dbReference type="FunFam" id="3.30.70.270:FF:000020">
    <property type="entry name" value="Transposon Tf2-6 polyprotein-like Protein"/>
    <property type="match status" value="1"/>
</dbReference>
<keyword evidence="6" id="KW-0695">RNA-directed DNA polymerase</keyword>
<keyword evidence="5" id="KW-0378">Hydrolase</keyword>